<dbReference type="SUPFAM" id="SSF52343">
    <property type="entry name" value="Ferredoxin reductase-like, C-terminal NADP-linked domain"/>
    <property type="match status" value="1"/>
</dbReference>
<keyword evidence="6" id="KW-1185">Reference proteome</keyword>
<accession>A0A397W7B6</accession>
<dbReference type="GO" id="GO:0005739">
    <property type="term" value="C:mitochondrion"/>
    <property type="evidence" value="ECO:0007669"/>
    <property type="project" value="TreeGrafter"/>
</dbReference>
<dbReference type="SUPFAM" id="SSF63380">
    <property type="entry name" value="Riboflavin synthase domain-like"/>
    <property type="match status" value="1"/>
</dbReference>
<dbReference type="InterPro" id="IPR001433">
    <property type="entry name" value="OxRdtase_FAD/NAD-bd"/>
</dbReference>
<evidence type="ECO:0000313" key="6">
    <source>
        <dbReference type="Proteomes" id="UP000266673"/>
    </source>
</evidence>
<keyword evidence="2" id="KW-0520">NAD</keyword>
<proteinExistence type="predicted"/>
<gene>
    <name evidence="5" type="ORF">C2G38_1212568</name>
</gene>
<dbReference type="InterPro" id="IPR017938">
    <property type="entry name" value="Riboflavin_synthase-like_b-brl"/>
</dbReference>
<dbReference type="STRING" id="44941.A0A397W7B6"/>
<dbReference type="InterPro" id="IPR052128">
    <property type="entry name" value="Oxidoreductase_NAD-binding"/>
</dbReference>
<feature type="domain" description="FAD-binding FR-type" evidence="4">
    <location>
        <begin position="62"/>
        <end position="168"/>
    </location>
</feature>
<reference evidence="5 6" key="1">
    <citation type="submission" date="2018-06" db="EMBL/GenBank/DDBJ databases">
        <title>Comparative genomics reveals the genomic features of Rhizophagus irregularis, R. cerebriforme, R. diaphanum and Gigaspora rosea, and their symbiotic lifestyle signature.</title>
        <authorList>
            <person name="Morin E."/>
            <person name="San Clemente H."/>
            <person name="Chen E.C.H."/>
            <person name="De La Providencia I."/>
            <person name="Hainaut M."/>
            <person name="Kuo A."/>
            <person name="Kohler A."/>
            <person name="Murat C."/>
            <person name="Tang N."/>
            <person name="Roy S."/>
            <person name="Loubradou J."/>
            <person name="Henrissat B."/>
            <person name="Grigoriev I.V."/>
            <person name="Corradi N."/>
            <person name="Roux C."/>
            <person name="Martin F.M."/>
        </authorList>
    </citation>
    <scope>NUCLEOTIDE SEQUENCE [LARGE SCALE GENOMIC DNA]</scope>
    <source>
        <strain evidence="5 6">DAOM 194757</strain>
    </source>
</reference>
<evidence type="ECO:0000313" key="5">
    <source>
        <dbReference type="EMBL" id="RIB29229.1"/>
    </source>
</evidence>
<dbReference type="InterPro" id="IPR039261">
    <property type="entry name" value="FNR_nucleotide-bd"/>
</dbReference>
<dbReference type="Gene3D" id="3.40.50.80">
    <property type="entry name" value="Nucleotide-binding domain of ferredoxin-NADP reductase (FNR) module"/>
    <property type="match status" value="1"/>
</dbReference>
<dbReference type="Proteomes" id="UP000266673">
    <property type="component" value="Unassembled WGS sequence"/>
</dbReference>
<protein>
    <recommendedName>
        <fullName evidence="3">Oxidoreductase NAD-binding domain-containing protein 1</fullName>
    </recommendedName>
</protein>
<sequence length="330" mass="38196">MYINLFKTRFLSTRLKGIQRILKPFISKTGDYKMSEQQNFETGDLIEKPSHLERTSHIERQKSKVPAEIISIISQTPTIKSFLFRPPPSYIPEFSFLPGQWLDVFIPNVPIIGGFSLTSTPNQYTLTNTFELSIKYSTNPPAKWFHENAKIGDSVEVRVGGDFVWDERKEQEDGTECVLFIAGGVGINPLISMFTSILEPKNNTNVNNMMKKVGVKKIRLLYSARSFNELLFYNRIEELRKEWPHILECKYFLTGENAPPSQSPSTNDETEFYYGQRISQKVLDDIIMKERENLEKLKCFICGPPIMRTDFICWLKSAGLIEKRILLEKW</sequence>
<dbReference type="PANTHER" id="PTHR46505:SF1">
    <property type="entry name" value="OXIDOREDUCTASE NAD-BINDING DOMAIN-CONTAINING PROTEIN 1"/>
    <property type="match status" value="1"/>
</dbReference>
<dbReference type="PRINTS" id="PR00410">
    <property type="entry name" value="PHEHYDRXLASE"/>
</dbReference>
<dbReference type="InterPro" id="IPR017927">
    <property type="entry name" value="FAD-bd_FR_type"/>
</dbReference>
<dbReference type="Gene3D" id="2.40.30.10">
    <property type="entry name" value="Translation factors"/>
    <property type="match status" value="1"/>
</dbReference>
<organism evidence="5 6">
    <name type="scientific">Gigaspora rosea</name>
    <dbReference type="NCBI Taxonomy" id="44941"/>
    <lineage>
        <taxon>Eukaryota</taxon>
        <taxon>Fungi</taxon>
        <taxon>Fungi incertae sedis</taxon>
        <taxon>Mucoromycota</taxon>
        <taxon>Glomeromycotina</taxon>
        <taxon>Glomeromycetes</taxon>
        <taxon>Diversisporales</taxon>
        <taxon>Gigasporaceae</taxon>
        <taxon>Gigaspora</taxon>
    </lineage>
</organism>
<dbReference type="GO" id="GO:0016491">
    <property type="term" value="F:oxidoreductase activity"/>
    <property type="evidence" value="ECO:0007669"/>
    <property type="project" value="UniProtKB-KW"/>
</dbReference>
<evidence type="ECO:0000259" key="4">
    <source>
        <dbReference type="PROSITE" id="PS51384"/>
    </source>
</evidence>
<dbReference type="PANTHER" id="PTHR46505">
    <property type="entry name" value="OXIDOREDUCTASE NAD-BINDING DOMAIN-CONTAINING PROTEIN 1"/>
    <property type="match status" value="1"/>
</dbReference>
<evidence type="ECO:0000256" key="1">
    <source>
        <dbReference type="ARBA" id="ARBA00023002"/>
    </source>
</evidence>
<comment type="caution">
    <text evidence="5">The sequence shown here is derived from an EMBL/GenBank/DDBJ whole genome shotgun (WGS) entry which is preliminary data.</text>
</comment>
<evidence type="ECO:0000256" key="2">
    <source>
        <dbReference type="ARBA" id="ARBA00023027"/>
    </source>
</evidence>
<dbReference type="CDD" id="cd00322">
    <property type="entry name" value="FNR_like"/>
    <property type="match status" value="1"/>
</dbReference>
<dbReference type="AlphaFoldDB" id="A0A397W7B6"/>
<keyword evidence="1" id="KW-0560">Oxidoreductase</keyword>
<evidence type="ECO:0000256" key="3">
    <source>
        <dbReference type="ARBA" id="ARBA00040516"/>
    </source>
</evidence>
<dbReference type="EMBL" id="QKWP01000043">
    <property type="protein sequence ID" value="RIB29229.1"/>
    <property type="molecule type" value="Genomic_DNA"/>
</dbReference>
<dbReference type="Pfam" id="PF00175">
    <property type="entry name" value="NAD_binding_1"/>
    <property type="match status" value="1"/>
</dbReference>
<dbReference type="PROSITE" id="PS51384">
    <property type="entry name" value="FAD_FR"/>
    <property type="match status" value="1"/>
</dbReference>
<name>A0A397W7B6_9GLOM</name>
<dbReference type="OrthoDB" id="436496at2759"/>